<keyword evidence="1" id="KW-0521">NADP</keyword>
<dbReference type="Gene3D" id="3.50.50.60">
    <property type="entry name" value="FAD/NAD(P)-binding domain"/>
    <property type="match status" value="1"/>
</dbReference>
<organism evidence="3 4">
    <name type="scientific">Alkalicaulis satelles</name>
    <dbReference type="NCBI Taxonomy" id="2609175"/>
    <lineage>
        <taxon>Bacteria</taxon>
        <taxon>Pseudomonadati</taxon>
        <taxon>Pseudomonadota</taxon>
        <taxon>Alphaproteobacteria</taxon>
        <taxon>Maricaulales</taxon>
        <taxon>Maricaulaceae</taxon>
        <taxon>Alkalicaulis</taxon>
    </lineage>
</organism>
<dbReference type="InterPro" id="IPR036188">
    <property type="entry name" value="FAD/NAD-bd_sf"/>
</dbReference>
<dbReference type="InterPro" id="IPR050407">
    <property type="entry name" value="Geranylgeranyl_reductase"/>
</dbReference>
<dbReference type="Pfam" id="PF05834">
    <property type="entry name" value="Lycopene_cycl"/>
    <property type="match status" value="1"/>
</dbReference>
<dbReference type="RefSeq" id="WP_150023405.1">
    <property type="nucleotide sequence ID" value="NZ_VWOJ01000002.1"/>
</dbReference>
<dbReference type="SUPFAM" id="SSF51905">
    <property type="entry name" value="FAD/NAD(P)-binding domain"/>
    <property type="match status" value="1"/>
</dbReference>
<dbReference type="InterPro" id="IPR011777">
    <property type="entry name" value="Geranylgeranyl_Rdtase_fam"/>
</dbReference>
<proteinExistence type="predicted"/>
<sequence>METYDAVVVGGGPAGATAAQTLARAGASVLLIDKPGRIKPCGGAVPPKLIREYRIPDAQIVARTQGARILAPSGKEVDMPIGQGYVGMVDREHFDEFLRQRAADAGAVRRDGAFDRFERDEDGTAVIVFAPAEAPDDEVRVRARVVIGADGARSRLARQTVKGAHKVKSVFAYHEIVRAPEAGSGSHYDPRRCDVYYDGRISPDFYGWVFPHGAVASVGTGSQVKGFSLRGAVKALRQSAGLDGCEIVRREGAPLPYKPAPRWDNGRDVVLCGDAAGAVAPSSGEGIFYAMTSGEMAGDGALAFLATGDARALAGVRKRFMKDHGKVFWILGIMQHFWYRSDKRRERFVSICADEDVQRLTWQGYMEKELVRRDPGAHARIFFKDLAHLLGMSPR</sequence>
<evidence type="ECO:0000256" key="1">
    <source>
        <dbReference type="ARBA" id="ARBA00022857"/>
    </source>
</evidence>
<keyword evidence="4" id="KW-1185">Reference proteome</keyword>
<dbReference type="GO" id="GO:0015995">
    <property type="term" value="P:chlorophyll biosynthetic process"/>
    <property type="evidence" value="ECO:0007669"/>
    <property type="project" value="InterPro"/>
</dbReference>
<gene>
    <name evidence="3" type="ORF">F1654_09555</name>
</gene>
<keyword evidence="2" id="KW-0560">Oxidoreductase</keyword>
<dbReference type="NCBIfam" id="TIGR02023">
    <property type="entry name" value="BchP-ChlP"/>
    <property type="match status" value="1"/>
</dbReference>
<dbReference type="AlphaFoldDB" id="A0A5M6ZH73"/>
<dbReference type="NCBIfam" id="TIGR02032">
    <property type="entry name" value="GG-red-SF"/>
    <property type="match status" value="1"/>
</dbReference>
<dbReference type="Proteomes" id="UP000325122">
    <property type="component" value="Unassembled WGS sequence"/>
</dbReference>
<accession>A0A5M6ZH73</accession>
<evidence type="ECO:0000256" key="2">
    <source>
        <dbReference type="ARBA" id="ARBA00023002"/>
    </source>
</evidence>
<comment type="caution">
    <text evidence="3">The sequence shown here is derived from an EMBL/GenBank/DDBJ whole genome shotgun (WGS) entry which is preliminary data.</text>
</comment>
<dbReference type="GO" id="GO:0045550">
    <property type="term" value="F:geranylgeranyl reductase activity"/>
    <property type="evidence" value="ECO:0007669"/>
    <property type="project" value="InterPro"/>
</dbReference>
<dbReference type="PANTHER" id="PTHR42685:SF4">
    <property type="entry name" value="GERANYLGERANYL DIPHOSPHATE REDUCTASE, CHLOROPLASTIC"/>
    <property type="match status" value="1"/>
</dbReference>
<dbReference type="EMBL" id="VWOJ01000002">
    <property type="protein sequence ID" value="KAA5804136.1"/>
    <property type="molecule type" value="Genomic_DNA"/>
</dbReference>
<dbReference type="InterPro" id="IPR010253">
    <property type="entry name" value="BchP_ChlP_pln/prok"/>
</dbReference>
<name>A0A5M6ZH73_9PROT</name>
<evidence type="ECO:0000313" key="4">
    <source>
        <dbReference type="Proteomes" id="UP000325122"/>
    </source>
</evidence>
<dbReference type="GO" id="GO:0015979">
    <property type="term" value="P:photosynthesis"/>
    <property type="evidence" value="ECO:0007669"/>
    <property type="project" value="InterPro"/>
</dbReference>
<dbReference type="GO" id="GO:0016628">
    <property type="term" value="F:oxidoreductase activity, acting on the CH-CH group of donors, NAD or NADP as acceptor"/>
    <property type="evidence" value="ECO:0007669"/>
    <property type="project" value="InterPro"/>
</dbReference>
<evidence type="ECO:0000313" key="3">
    <source>
        <dbReference type="EMBL" id="KAA5804136.1"/>
    </source>
</evidence>
<reference evidence="3 4" key="1">
    <citation type="submission" date="2019-09" db="EMBL/GenBank/DDBJ databases">
        <authorList>
            <person name="Kevbrin V."/>
            <person name="Grouzdev D.S."/>
        </authorList>
    </citation>
    <scope>NUCLEOTIDE SEQUENCE [LARGE SCALE GENOMIC DNA]</scope>
    <source>
        <strain evidence="3 4">G-192</strain>
    </source>
</reference>
<protein>
    <submittedName>
        <fullName evidence="3">Geranylgeranyl diphosphate reductase</fullName>
    </submittedName>
</protein>
<dbReference type="PANTHER" id="PTHR42685">
    <property type="entry name" value="GERANYLGERANYL DIPHOSPHATE REDUCTASE"/>
    <property type="match status" value="1"/>
</dbReference>
<dbReference type="PRINTS" id="PR00420">
    <property type="entry name" value="RNGMNOXGNASE"/>
</dbReference>